<dbReference type="AlphaFoldDB" id="A0A7J5B4F5"/>
<dbReference type="InterPro" id="IPR011650">
    <property type="entry name" value="Peptidase_M20_dimer"/>
</dbReference>
<dbReference type="OrthoDB" id="3665926at2"/>
<feature type="domain" description="Peptidase M20 dimerisation" evidence="6">
    <location>
        <begin position="215"/>
        <end position="362"/>
    </location>
</feature>
<dbReference type="InterPro" id="IPR047177">
    <property type="entry name" value="Pept_M20A"/>
</dbReference>
<dbReference type="InterPro" id="IPR036264">
    <property type="entry name" value="Bact_exopeptidase_dim_dom"/>
</dbReference>
<dbReference type="SUPFAM" id="SSF53187">
    <property type="entry name" value="Zn-dependent exopeptidases"/>
    <property type="match status" value="1"/>
</dbReference>
<dbReference type="GO" id="GO:0008233">
    <property type="term" value="F:peptidase activity"/>
    <property type="evidence" value="ECO:0007669"/>
    <property type="project" value="UniProtKB-KW"/>
</dbReference>
<evidence type="ECO:0000256" key="4">
    <source>
        <dbReference type="ARBA" id="ARBA00022801"/>
    </source>
</evidence>
<evidence type="ECO:0000256" key="5">
    <source>
        <dbReference type="ARBA" id="ARBA00022833"/>
    </source>
</evidence>
<proteinExistence type="inferred from homology"/>
<comment type="caution">
    <text evidence="7">The sequence shown here is derived from an EMBL/GenBank/DDBJ whole genome shotgun (WGS) entry which is preliminary data.</text>
</comment>
<dbReference type="Proteomes" id="UP000490386">
    <property type="component" value="Unassembled WGS sequence"/>
</dbReference>
<protein>
    <submittedName>
        <fullName evidence="7">M20/M25/M40 family metallo-hydrolase</fullName>
    </submittedName>
</protein>
<comment type="similarity">
    <text evidence="1">Belongs to the peptidase M20A family.</text>
</comment>
<keyword evidence="2" id="KW-0645">Protease</keyword>
<dbReference type="PANTHER" id="PTHR45962:SF1">
    <property type="entry name" value="N-FATTY-ACYL-AMINO ACID SYNTHASE_HYDROLASE PM20D1"/>
    <property type="match status" value="1"/>
</dbReference>
<keyword evidence="8" id="KW-1185">Reference proteome</keyword>
<dbReference type="Pfam" id="PF01546">
    <property type="entry name" value="Peptidase_M20"/>
    <property type="match status" value="1"/>
</dbReference>
<name>A0A7J5B4F5_9MICO</name>
<organism evidence="7 8">
    <name type="scientific">Pseudoclavibacter terrae</name>
    <dbReference type="NCBI Taxonomy" id="1530195"/>
    <lineage>
        <taxon>Bacteria</taxon>
        <taxon>Bacillati</taxon>
        <taxon>Actinomycetota</taxon>
        <taxon>Actinomycetes</taxon>
        <taxon>Micrococcales</taxon>
        <taxon>Microbacteriaceae</taxon>
        <taxon>Pseudoclavibacter</taxon>
    </lineage>
</organism>
<evidence type="ECO:0000313" key="8">
    <source>
        <dbReference type="Proteomes" id="UP000490386"/>
    </source>
</evidence>
<evidence type="ECO:0000256" key="3">
    <source>
        <dbReference type="ARBA" id="ARBA00022723"/>
    </source>
</evidence>
<reference evidence="7 8" key="1">
    <citation type="submission" date="2019-09" db="EMBL/GenBank/DDBJ databases">
        <title>Phylogeny of genus Pseudoclavibacter and closely related genus.</title>
        <authorList>
            <person name="Li Y."/>
        </authorList>
    </citation>
    <scope>NUCLEOTIDE SEQUENCE [LARGE SCALE GENOMIC DNA]</scope>
    <source>
        <strain evidence="7 8">THG-MD12</strain>
    </source>
</reference>
<dbReference type="SUPFAM" id="SSF55031">
    <property type="entry name" value="Bacterial exopeptidase dimerisation domain"/>
    <property type="match status" value="1"/>
</dbReference>
<dbReference type="PANTHER" id="PTHR45962">
    <property type="entry name" value="N-FATTY-ACYL-AMINO ACID SYNTHASE/HYDROLASE PM20D1"/>
    <property type="match status" value="1"/>
</dbReference>
<accession>A0A7J5B4F5</accession>
<evidence type="ECO:0000313" key="7">
    <source>
        <dbReference type="EMBL" id="KAB1639063.1"/>
    </source>
</evidence>
<dbReference type="Gene3D" id="1.10.150.900">
    <property type="match status" value="1"/>
</dbReference>
<dbReference type="Gene3D" id="3.30.70.360">
    <property type="match status" value="1"/>
</dbReference>
<dbReference type="Pfam" id="PF07687">
    <property type="entry name" value="M20_dimer"/>
    <property type="match status" value="1"/>
</dbReference>
<gene>
    <name evidence="7" type="ORF">F8O03_01560</name>
</gene>
<dbReference type="GO" id="GO:0046872">
    <property type="term" value="F:metal ion binding"/>
    <property type="evidence" value="ECO:0007669"/>
    <property type="project" value="UniProtKB-KW"/>
</dbReference>
<keyword evidence="3" id="KW-0479">Metal-binding</keyword>
<evidence type="ECO:0000259" key="6">
    <source>
        <dbReference type="Pfam" id="PF07687"/>
    </source>
</evidence>
<dbReference type="GO" id="GO:0006508">
    <property type="term" value="P:proteolysis"/>
    <property type="evidence" value="ECO:0007669"/>
    <property type="project" value="UniProtKB-KW"/>
</dbReference>
<keyword evidence="4 7" id="KW-0378">Hydrolase</keyword>
<dbReference type="InterPro" id="IPR002933">
    <property type="entry name" value="Peptidase_M20"/>
</dbReference>
<dbReference type="RefSeq" id="WP_151422087.1">
    <property type="nucleotide sequence ID" value="NZ_WBJX01000001.1"/>
</dbReference>
<keyword evidence="5" id="KW-0862">Zinc</keyword>
<evidence type="ECO:0000256" key="2">
    <source>
        <dbReference type="ARBA" id="ARBA00022670"/>
    </source>
</evidence>
<dbReference type="Gene3D" id="3.40.630.10">
    <property type="entry name" value="Zn peptidases"/>
    <property type="match status" value="1"/>
</dbReference>
<evidence type="ECO:0000256" key="1">
    <source>
        <dbReference type="ARBA" id="ARBA00006247"/>
    </source>
</evidence>
<sequence length="462" mass="49255">MTAPQATGRDSEVPDETHGIAERLSRMVRVETVSTGVPERDSAPLQDFLALIEELYPLVHQRLVREPVTDRGVLYHWPTTADDDQLGVATPGGPVVLMAHFDVVPAFESEGWTHPPFDGAVADGSVWGRGTLDDKGALCVILEAVESLLGEGFAPARDVYLWFGGDEETGSEAATAAAALFRERGLTPWLVLDEGGAVVDAPLPFIDVPAAMIGVGEKGSVNVVLEASGDAGHASAPSGLTPTARIARAVTRVERSPFPARLTPAAREMFATFIPHARGRGRVILESFTRAPLLAAQSLARLGGDAAALVRTTLATTRLNGGTADNVLPASASATLNCRIAPGESVASTLRHVRRAVRDRQVRIRCTDPNEPTALAPTDNRQFGLLRDAARLAYPEAVAAPYITLAATDAKHFQRFAPATYRFAPLAMDARQRASIHGVDERVSIASLRAGKLFHEALLRSL</sequence>
<dbReference type="EMBL" id="WBJX01000001">
    <property type="protein sequence ID" value="KAB1639063.1"/>
    <property type="molecule type" value="Genomic_DNA"/>
</dbReference>